<dbReference type="GO" id="GO:0016853">
    <property type="term" value="F:isomerase activity"/>
    <property type="evidence" value="ECO:0007669"/>
    <property type="project" value="UniProtKB-KW"/>
</dbReference>
<dbReference type="InterPro" id="IPR010819">
    <property type="entry name" value="AGE/CE"/>
</dbReference>
<comment type="similarity">
    <text evidence="1">Belongs to the N-acylglucosamine 2-epimerase family.</text>
</comment>
<reference evidence="4 5" key="1">
    <citation type="submission" date="2019-11" db="EMBL/GenBank/DDBJ databases">
        <title>Spirosoma endbachense sp. nov., isolated from a natural salt meadow.</title>
        <authorList>
            <person name="Rojas J."/>
            <person name="Ambika Manirajan B."/>
            <person name="Ratering S."/>
            <person name="Suarez C."/>
            <person name="Geissler-Plaum R."/>
            <person name="Schnell S."/>
        </authorList>
    </citation>
    <scope>NUCLEOTIDE SEQUENCE [LARGE SCALE GENOMIC DNA]</scope>
    <source>
        <strain evidence="4 5">I-24</strain>
    </source>
</reference>
<keyword evidence="3" id="KW-0732">Signal</keyword>
<dbReference type="KEGG" id="senf:GJR95_32080"/>
<keyword evidence="2" id="KW-0413">Isomerase</keyword>
<evidence type="ECO:0000256" key="2">
    <source>
        <dbReference type="ARBA" id="ARBA00023235"/>
    </source>
</evidence>
<dbReference type="SUPFAM" id="SSF48208">
    <property type="entry name" value="Six-hairpin glycosidases"/>
    <property type="match status" value="1"/>
</dbReference>
<dbReference type="InterPro" id="IPR012341">
    <property type="entry name" value="6hp_glycosidase-like_sf"/>
</dbReference>
<dbReference type="GO" id="GO:0005975">
    <property type="term" value="P:carbohydrate metabolic process"/>
    <property type="evidence" value="ECO:0007669"/>
    <property type="project" value="InterPro"/>
</dbReference>
<dbReference type="AlphaFoldDB" id="A0A6P1W5R1"/>
<organism evidence="4 5">
    <name type="scientific">Spirosoma endbachense</name>
    <dbReference type="NCBI Taxonomy" id="2666025"/>
    <lineage>
        <taxon>Bacteria</taxon>
        <taxon>Pseudomonadati</taxon>
        <taxon>Bacteroidota</taxon>
        <taxon>Cytophagia</taxon>
        <taxon>Cytophagales</taxon>
        <taxon>Cytophagaceae</taxon>
        <taxon>Spirosoma</taxon>
    </lineage>
</organism>
<dbReference type="EMBL" id="CP045997">
    <property type="protein sequence ID" value="QHV99369.1"/>
    <property type="molecule type" value="Genomic_DNA"/>
</dbReference>
<evidence type="ECO:0000256" key="1">
    <source>
        <dbReference type="ARBA" id="ARBA00008558"/>
    </source>
</evidence>
<dbReference type="RefSeq" id="WP_162389773.1">
    <property type="nucleotide sequence ID" value="NZ_CP045997.1"/>
</dbReference>
<feature type="chain" id="PRO_5027029711" evidence="3">
    <location>
        <begin position="30"/>
        <end position="462"/>
    </location>
</feature>
<dbReference type="PANTHER" id="PTHR15108">
    <property type="entry name" value="N-ACYLGLUCOSAMINE-2-EPIMERASE"/>
    <property type="match status" value="1"/>
</dbReference>
<protein>
    <submittedName>
        <fullName evidence="4">N-acylglucosamine 2-epimerase</fullName>
    </submittedName>
</protein>
<feature type="signal peptide" evidence="3">
    <location>
        <begin position="1"/>
        <end position="29"/>
    </location>
</feature>
<proteinExistence type="inferred from homology"/>
<dbReference type="InterPro" id="IPR008928">
    <property type="entry name" value="6-hairpin_glycosidase_sf"/>
</dbReference>
<evidence type="ECO:0000313" key="5">
    <source>
        <dbReference type="Proteomes" id="UP000464577"/>
    </source>
</evidence>
<evidence type="ECO:0000313" key="4">
    <source>
        <dbReference type="EMBL" id="QHV99369.1"/>
    </source>
</evidence>
<dbReference type="Proteomes" id="UP000464577">
    <property type="component" value="Chromosome"/>
</dbReference>
<evidence type="ECO:0000256" key="3">
    <source>
        <dbReference type="SAM" id="SignalP"/>
    </source>
</evidence>
<dbReference type="Pfam" id="PF07221">
    <property type="entry name" value="GlcNAc_2-epim"/>
    <property type="match status" value="1"/>
</dbReference>
<name>A0A6P1W5R1_9BACT</name>
<sequence>MKNRFTKSLVILVCLSSALILNRALPASAQHKTDDRKRIADEMEKSIRTEMLNKWYPQAVDKEFGGFLSTFTYDFKPTGPQDKMIVTQARHTWTTAKAAERYPTLSYYKESARHGFLFLRDVMWDKQYGGFYTLVDRQGNVKSDGKEAYGNAFALYALSAYYHMSHDTAALNLAKKSFGWLEQHSHDPVHKGYFQNLRRDGTPIQRDASVPSTASTGYKDQNSSIHLLEALTELYAIWPDQLVGERLEEMLRLVRDVITTPKGNLVLFFQPDWTPVSFRDSSETVVLKHRNLDHVSFGHDVETAYLMLEASQALGLKNDTQTLQVGKRMVDHALANGWDKNVGGFYDQGYYFTNKPGMTIIKESKNWWSQSEGLNTLLLMADKFPNDPQQYFNQYKLLWNYCQTYLIDHQYGEWYEEGLDNDPQRKKGLKGHIWKAAYHSYRALSTCVDESTNKHAVHLTHK</sequence>
<gene>
    <name evidence="4" type="ORF">GJR95_32080</name>
</gene>
<dbReference type="Gene3D" id="1.50.10.10">
    <property type="match status" value="1"/>
</dbReference>
<accession>A0A6P1W5R1</accession>
<keyword evidence="5" id="KW-1185">Reference proteome</keyword>